<evidence type="ECO:0000256" key="5">
    <source>
        <dbReference type="ARBA" id="ARBA00022989"/>
    </source>
</evidence>
<feature type="transmembrane region" description="Helical" evidence="8">
    <location>
        <begin position="438"/>
        <end position="455"/>
    </location>
</feature>
<feature type="transmembrane region" description="Helical" evidence="8">
    <location>
        <begin position="724"/>
        <end position="743"/>
    </location>
</feature>
<keyword evidence="5 8" id="KW-1133">Transmembrane helix</keyword>
<dbReference type="InterPro" id="IPR001750">
    <property type="entry name" value="ND/Mrp_TM"/>
</dbReference>
<feature type="transmembrane region" description="Helical" evidence="8">
    <location>
        <begin position="33"/>
        <end position="56"/>
    </location>
</feature>
<evidence type="ECO:0000256" key="4">
    <source>
        <dbReference type="ARBA" id="ARBA00022692"/>
    </source>
</evidence>
<keyword evidence="3" id="KW-1003">Cell membrane</keyword>
<comment type="subcellular location">
    <subcellularLocation>
        <location evidence="1">Cell membrane</location>
        <topology evidence="1">Multi-pass membrane protein</topology>
    </subcellularLocation>
    <subcellularLocation>
        <location evidence="7">Membrane</location>
        <topology evidence="7">Multi-pass membrane protein</topology>
    </subcellularLocation>
</comment>
<keyword evidence="11" id="KW-1185">Reference proteome</keyword>
<feature type="transmembrane region" description="Helical" evidence="8">
    <location>
        <begin position="1023"/>
        <end position="1039"/>
    </location>
</feature>
<feature type="domain" description="NADH:quinone oxidoreductase/Mrp antiporter transmembrane" evidence="9">
    <location>
        <begin position="127"/>
        <end position="408"/>
    </location>
</feature>
<accession>A0A0S2I1U0</accession>
<feature type="transmembrane region" description="Helical" evidence="8">
    <location>
        <begin position="869"/>
        <end position="889"/>
    </location>
</feature>
<evidence type="ECO:0000313" key="11">
    <source>
        <dbReference type="Proteomes" id="UP000064893"/>
    </source>
</evidence>
<dbReference type="EC" id="1.-.-.-" evidence="10"/>
<feature type="transmembrane region" description="Helical" evidence="8">
    <location>
        <begin position="106"/>
        <end position="124"/>
    </location>
</feature>
<feature type="transmembrane region" description="Helical" evidence="8">
    <location>
        <begin position="630"/>
        <end position="651"/>
    </location>
</feature>
<feature type="transmembrane region" description="Helical" evidence="8">
    <location>
        <begin position="130"/>
        <end position="150"/>
    </location>
</feature>
<sequence length="1040" mass="114127">MVGPIYIIATALGLAFLLGFFKKLNLQIAETLMLAGVGFMGFISMQWLFGHLAGTITDSVTFTAGFKPPFSISLEMGILEAGITSMINLFGFLGGIYLWRKLNEMGVNAMIIYMVTLMGLNVIVLTRDLFNLFVFLEVSTIGIVGLVLLERHVNTIASGFKYLIAGGVISAFMLIGTIMVYNYAGSLYINDIVTQNIIAVKGGMVAVFLLLMAVVLELKPFPANGWGLDVYESAHPGISALLSAGFATAMLYVLWKLMPLFPAEWKSMIAIVGGLTFIGSNLLGIRQKNAQRLLGYSSAGQIGLLTAVAGLSTFFGAHFLFIAITLLLSHYLAKAGLFWLAGIAKEKEIKSWGVLRKEPLLVVMFGIFILTLLGLPPFPSFFGKWELIMQLSGAGQTTWVIAILAGSFLEAVYLFKWFGYVLKGESKQPIINIRPEQIIAPVVFATIALIGGYYAGDFIGKNNLINFIPLLFIAAIGLLEFLPAWVKNTLSIAAMGYLAWDTLPGLYEQDLLRFVFMTIFILGGILTLIAGYQYKGTRKGFYPSALLMFAGLAGIIQAETLLQFFFSWELMTIGSYFLIIRGKRSLQHGFSYILFSLGGAYLILAAFGMIDAQAGGMLSALSNVTTQVTLIFSLMAIGFMTKTATLGLHIWLPGAHAEAESDVSPMVSAILLKAGVFGLLITFLGMGAENAGNSGLLYVLGWLGAITALVGNLAASFQEDAKRLLAYSSIGQLGYILFAYAMATHLGWIGGFVYVINHFAFKAVLFLTIGAIVLRLGTHNMYEMGGLIKRMPLAFIAVLIGIITLSGVPPLSGFAGKWFFYNALIMKGWYFQGAVILFAGIIAFLYTYRLIQTVFLGQLKDEHRRVKEIPVAFLIPIYILIIGIMIFSMKPHWILAPISEYLSAYFPTNPVVWDGAAATTALGYWNGEWIMYIVGVMFILILGWLLWLNAKATKVKQFNMVYSAERPFRPETTHMAHNMYAGYNKALGFISEPGITNFWNRVASFISDSAGILRRVYTGNGQTYAFHIVAYIVIIYFLIF</sequence>
<organism evidence="10 11">
    <name type="scientific">Salinivirga cyanobacteriivorans</name>
    <dbReference type="NCBI Taxonomy" id="1307839"/>
    <lineage>
        <taxon>Bacteria</taxon>
        <taxon>Pseudomonadati</taxon>
        <taxon>Bacteroidota</taxon>
        <taxon>Bacteroidia</taxon>
        <taxon>Bacteroidales</taxon>
        <taxon>Salinivirgaceae</taxon>
        <taxon>Salinivirga</taxon>
    </lineage>
</organism>
<feature type="transmembrane region" description="Helical" evidence="8">
    <location>
        <begin position="293"/>
        <end position="311"/>
    </location>
</feature>
<dbReference type="PRINTS" id="PR01437">
    <property type="entry name" value="NUOXDRDTASE4"/>
</dbReference>
<dbReference type="Proteomes" id="UP000064893">
    <property type="component" value="Chromosome"/>
</dbReference>
<protein>
    <submittedName>
        <fullName evidence="10">Hydrogenase-4 component B</fullName>
        <ecNumber evidence="10">1.-.-.-</ecNumber>
    </submittedName>
</protein>
<evidence type="ECO:0000256" key="7">
    <source>
        <dbReference type="RuleBase" id="RU000320"/>
    </source>
</evidence>
<feature type="transmembrane region" description="Helical" evidence="8">
    <location>
        <begin position="790"/>
        <end position="809"/>
    </location>
</feature>
<dbReference type="GO" id="GO:0005886">
    <property type="term" value="C:plasma membrane"/>
    <property type="evidence" value="ECO:0007669"/>
    <property type="project" value="UniProtKB-SubCell"/>
</dbReference>
<feature type="transmembrane region" description="Helical" evidence="8">
    <location>
        <begin position="162"/>
        <end position="184"/>
    </location>
</feature>
<dbReference type="PATRIC" id="fig|1307839.3.peg.2842"/>
<feature type="transmembrane region" description="Helical" evidence="8">
    <location>
        <begin position="317"/>
        <end position="340"/>
    </location>
</feature>
<keyword evidence="4 7" id="KW-0812">Transmembrane</keyword>
<dbReference type="EMBL" id="CP013118">
    <property type="protein sequence ID" value="ALO16329.1"/>
    <property type="molecule type" value="Genomic_DNA"/>
</dbReference>
<feature type="transmembrane region" description="Helical" evidence="8">
    <location>
        <begin position="546"/>
        <end position="568"/>
    </location>
</feature>
<evidence type="ECO:0000256" key="2">
    <source>
        <dbReference type="ARBA" id="ARBA00005346"/>
    </source>
</evidence>
<feature type="domain" description="NADH:quinone oxidoreductase/Mrp antiporter transmembrane" evidence="9">
    <location>
        <begin position="558"/>
        <end position="840"/>
    </location>
</feature>
<dbReference type="GO" id="GO:0042773">
    <property type="term" value="P:ATP synthesis coupled electron transport"/>
    <property type="evidence" value="ECO:0007669"/>
    <property type="project" value="InterPro"/>
</dbReference>
<proteinExistence type="inferred from homology"/>
<comment type="similarity">
    <text evidence="2">Belongs to the CPA3 antiporters (TC 2.A.63) subunit D family.</text>
</comment>
<evidence type="ECO:0000256" key="8">
    <source>
        <dbReference type="SAM" id="Phobius"/>
    </source>
</evidence>
<keyword evidence="6 8" id="KW-0472">Membrane</keyword>
<feature type="transmembrane region" description="Helical" evidence="8">
    <location>
        <begin position="467"/>
        <end position="486"/>
    </location>
</feature>
<evidence type="ECO:0000256" key="6">
    <source>
        <dbReference type="ARBA" id="ARBA00023136"/>
    </source>
</evidence>
<feature type="transmembrane region" description="Helical" evidence="8">
    <location>
        <begin position="755"/>
        <end position="778"/>
    </location>
</feature>
<feature type="transmembrane region" description="Helical" evidence="8">
    <location>
        <begin position="696"/>
        <end position="717"/>
    </location>
</feature>
<dbReference type="InterPro" id="IPR003918">
    <property type="entry name" value="NADH_UbQ_OxRdtase"/>
</dbReference>
<dbReference type="STRING" id="1307839.L21SP5_02706"/>
<feature type="transmembrane region" description="Helical" evidence="8">
    <location>
        <begin position="76"/>
        <end position="99"/>
    </location>
</feature>
<dbReference type="OrthoDB" id="9807568at2"/>
<gene>
    <name evidence="10" type="primary">hyfB</name>
    <name evidence="10" type="ORF">L21SP5_02706</name>
</gene>
<dbReference type="GO" id="GO:0008137">
    <property type="term" value="F:NADH dehydrogenase (ubiquinone) activity"/>
    <property type="evidence" value="ECO:0007669"/>
    <property type="project" value="InterPro"/>
</dbReference>
<feature type="transmembrane region" description="Helical" evidence="8">
    <location>
        <begin position="196"/>
        <end position="216"/>
    </location>
</feature>
<dbReference type="GO" id="GO:0016491">
    <property type="term" value="F:oxidoreductase activity"/>
    <property type="evidence" value="ECO:0007669"/>
    <property type="project" value="UniProtKB-KW"/>
</dbReference>
<feature type="transmembrane region" description="Helical" evidence="8">
    <location>
        <begin position="267"/>
        <end position="286"/>
    </location>
</feature>
<feature type="transmembrane region" description="Helical" evidence="8">
    <location>
        <begin position="929"/>
        <end position="950"/>
    </location>
</feature>
<feature type="transmembrane region" description="Helical" evidence="8">
    <location>
        <begin position="6"/>
        <end position="21"/>
    </location>
</feature>
<dbReference type="Pfam" id="PF00361">
    <property type="entry name" value="Proton_antipo_M"/>
    <property type="match status" value="2"/>
</dbReference>
<feature type="transmembrane region" description="Helical" evidence="8">
    <location>
        <begin position="589"/>
        <end position="610"/>
    </location>
</feature>
<evidence type="ECO:0000256" key="1">
    <source>
        <dbReference type="ARBA" id="ARBA00004651"/>
    </source>
</evidence>
<dbReference type="PANTHER" id="PTHR42703:SF1">
    <property type="entry name" value="NA(+)_H(+) ANTIPORTER SUBUNIT D1"/>
    <property type="match status" value="1"/>
</dbReference>
<feature type="transmembrane region" description="Helical" evidence="8">
    <location>
        <begin position="398"/>
        <end position="418"/>
    </location>
</feature>
<feature type="transmembrane region" description="Helical" evidence="8">
    <location>
        <begin position="237"/>
        <end position="255"/>
    </location>
</feature>
<dbReference type="AlphaFoldDB" id="A0A0S2I1U0"/>
<keyword evidence="10" id="KW-0560">Oxidoreductase</keyword>
<name>A0A0S2I1U0_9BACT</name>
<evidence type="ECO:0000313" key="10">
    <source>
        <dbReference type="EMBL" id="ALO16329.1"/>
    </source>
</evidence>
<feature type="transmembrane region" description="Helical" evidence="8">
    <location>
        <begin position="360"/>
        <end position="378"/>
    </location>
</feature>
<dbReference type="KEGG" id="blq:L21SP5_02706"/>
<dbReference type="PANTHER" id="PTHR42703">
    <property type="entry name" value="NADH DEHYDROGENASE"/>
    <property type="match status" value="1"/>
</dbReference>
<dbReference type="RefSeq" id="WP_057953713.1">
    <property type="nucleotide sequence ID" value="NZ_CP013118.1"/>
</dbReference>
<reference evidence="10 11" key="1">
    <citation type="submission" date="2015-11" db="EMBL/GenBank/DDBJ databases">
        <title>Description and complete genome sequence of a novel strain predominating in hypersaline microbial mats and representing a new family of the Bacteriodetes phylum.</title>
        <authorList>
            <person name="Spring S."/>
            <person name="Bunk B."/>
            <person name="Sproer C."/>
            <person name="Klenk H.-P."/>
        </authorList>
    </citation>
    <scope>NUCLEOTIDE SEQUENCE [LARGE SCALE GENOMIC DNA]</scope>
    <source>
        <strain evidence="10 11">L21-Spi-D4</strain>
    </source>
</reference>
<evidence type="ECO:0000259" key="9">
    <source>
        <dbReference type="Pfam" id="PF00361"/>
    </source>
</evidence>
<dbReference type="InterPro" id="IPR050586">
    <property type="entry name" value="CPA3_Na-H_Antiporter_D"/>
</dbReference>
<feature type="transmembrane region" description="Helical" evidence="8">
    <location>
        <begin position="663"/>
        <end position="684"/>
    </location>
</feature>
<evidence type="ECO:0000256" key="3">
    <source>
        <dbReference type="ARBA" id="ARBA00022475"/>
    </source>
</evidence>
<feature type="transmembrane region" description="Helical" evidence="8">
    <location>
        <begin position="829"/>
        <end position="848"/>
    </location>
</feature>
<feature type="transmembrane region" description="Helical" evidence="8">
    <location>
        <begin position="514"/>
        <end position="534"/>
    </location>
</feature>